<dbReference type="AlphaFoldDB" id="A0A7J7JVJ1"/>
<dbReference type="OrthoDB" id="405996at2759"/>
<comment type="caution">
    <text evidence="4">The sequence shown here is derived from an EMBL/GenBank/DDBJ whole genome shotgun (WGS) entry which is preliminary data.</text>
</comment>
<sequence>MADAFLHHIVLYNHSNVAYVAFDFHEYCRGMQFDNVLMLTEAVKDIIKKHKYCWVDGQGMICEQEGVFRVNCIDCLDRTNVVQTALARVIVDLQVRKLGLLTPDEELPDNAKHMFNQLRHEGDYTRTGERKFSGLMRDGVKSANRYLIHRFKDMYRQAAIDIQVGQPVDSEILTLLTRGQQVVENQQDEIDYIREKANDVVSVIEEARNTLIIEPEQCLGGWAVISLDEKQEGTLQDNEMDTIVLLTNAFYYIITYDDELDCLTDYQKIPISHLYAIDIGLHSSSVFKSKFQCMRLWYKYYGEAGYFHTFRVPNVRAFNNSIVQIKDFEEEREILQAIADTFKVTCEQGAGLVNIRQVRIENKRFRCVAKRSIQETSIDTDIWTQPHKIASMASNAMNNAAKQVATRLKKMRLTSNKPSRQVMSGQVSSPHQEFEMFDDFNDNDEDEDTTDSHDLMGHIDQSQPLPTNIIKTRTLSVGSLPELNTSPANASSLNSEDLVYGADELSNSAPQLFHENSDSVTASDTETLDAHYFKQDPHPTASNIQALYSFDGMQETRSGEPPHNHQASNGLLNKPPNVISFTDDSFKQYSIVLPMHSTSGAVNRSPLSKLKSGLSQVSQLIGNQNQSPHARRRKQVLEAQLSDNTMKSSLRFQNCSTNILLL</sequence>
<accession>A0A7J7JVJ1</accession>
<keyword evidence="5" id="KW-1185">Reference proteome</keyword>
<organism evidence="4 5">
    <name type="scientific">Bugula neritina</name>
    <name type="common">Brown bryozoan</name>
    <name type="synonym">Sertularia neritina</name>
    <dbReference type="NCBI Taxonomy" id="10212"/>
    <lineage>
        <taxon>Eukaryota</taxon>
        <taxon>Metazoa</taxon>
        <taxon>Spiralia</taxon>
        <taxon>Lophotrochozoa</taxon>
        <taxon>Bryozoa</taxon>
        <taxon>Gymnolaemata</taxon>
        <taxon>Cheilostomatida</taxon>
        <taxon>Flustrina</taxon>
        <taxon>Buguloidea</taxon>
        <taxon>Bugulidae</taxon>
        <taxon>Bugula</taxon>
    </lineage>
</organism>
<evidence type="ECO:0000313" key="5">
    <source>
        <dbReference type="Proteomes" id="UP000593567"/>
    </source>
</evidence>
<evidence type="ECO:0000256" key="1">
    <source>
        <dbReference type="SAM" id="MobiDB-lite"/>
    </source>
</evidence>
<dbReference type="PROSITE" id="PS51791">
    <property type="entry name" value="HSAC2"/>
    <property type="match status" value="1"/>
</dbReference>
<feature type="region of interest" description="Disordered" evidence="1">
    <location>
        <begin position="555"/>
        <end position="574"/>
    </location>
</feature>
<dbReference type="PANTHER" id="PTHR45662:SF8">
    <property type="entry name" value="PHOSPHATIDYLINOSITIDE PHOSPHATASE SAC2"/>
    <property type="match status" value="1"/>
</dbReference>
<dbReference type="GO" id="GO:0043812">
    <property type="term" value="F:phosphatidylinositol-4-phosphate phosphatase activity"/>
    <property type="evidence" value="ECO:0007669"/>
    <property type="project" value="TreeGrafter"/>
</dbReference>
<protein>
    <recommendedName>
        <fullName evidence="6">Phosphatidylinositide phosphatase SAC2</fullName>
    </recommendedName>
</protein>
<gene>
    <name evidence="4" type="ORF">EB796_011261</name>
</gene>
<dbReference type="Pfam" id="PF12456">
    <property type="entry name" value="hSac2"/>
    <property type="match status" value="1"/>
</dbReference>
<feature type="domain" description="HSac2" evidence="3">
    <location>
        <begin position="194"/>
        <end position="353"/>
    </location>
</feature>
<name>A0A7J7JVJ1_BUGNE</name>
<dbReference type="InterPro" id="IPR002013">
    <property type="entry name" value="SAC_dom"/>
</dbReference>
<dbReference type="EMBL" id="VXIV02001709">
    <property type="protein sequence ID" value="KAF6030420.1"/>
    <property type="molecule type" value="Genomic_DNA"/>
</dbReference>
<dbReference type="GO" id="GO:0045334">
    <property type="term" value="C:clathrin-coated endocytic vesicle"/>
    <property type="evidence" value="ECO:0007669"/>
    <property type="project" value="TreeGrafter"/>
</dbReference>
<evidence type="ECO:0000313" key="4">
    <source>
        <dbReference type="EMBL" id="KAF6030420.1"/>
    </source>
</evidence>
<dbReference type="InterPro" id="IPR022158">
    <property type="entry name" value="Inositol_phosphatase"/>
</dbReference>
<dbReference type="PANTHER" id="PTHR45662">
    <property type="entry name" value="PHOSPHATIDYLINOSITIDE PHOSPHATASE SAC1"/>
    <property type="match status" value="1"/>
</dbReference>
<dbReference type="Proteomes" id="UP000593567">
    <property type="component" value="Unassembled WGS sequence"/>
</dbReference>
<feature type="region of interest" description="Disordered" evidence="1">
    <location>
        <begin position="439"/>
        <end position="463"/>
    </location>
</feature>
<feature type="compositionally biased region" description="Acidic residues" evidence="1">
    <location>
        <begin position="439"/>
        <end position="449"/>
    </location>
</feature>
<proteinExistence type="predicted"/>
<evidence type="ECO:0000259" key="3">
    <source>
        <dbReference type="PROSITE" id="PS51791"/>
    </source>
</evidence>
<feature type="domain" description="SAC" evidence="2">
    <location>
        <begin position="1"/>
        <end position="134"/>
    </location>
</feature>
<dbReference type="PROSITE" id="PS50275">
    <property type="entry name" value="SAC"/>
    <property type="match status" value="1"/>
</dbReference>
<dbReference type="InterPro" id="IPR034753">
    <property type="entry name" value="hSac2"/>
</dbReference>
<dbReference type="GO" id="GO:2001135">
    <property type="term" value="P:regulation of endocytic recycling"/>
    <property type="evidence" value="ECO:0007669"/>
    <property type="project" value="TreeGrafter"/>
</dbReference>
<dbReference type="GO" id="GO:0046856">
    <property type="term" value="P:phosphatidylinositol dephosphorylation"/>
    <property type="evidence" value="ECO:0007669"/>
    <property type="project" value="TreeGrafter"/>
</dbReference>
<reference evidence="4" key="1">
    <citation type="submission" date="2020-06" db="EMBL/GenBank/DDBJ databases">
        <title>Draft genome of Bugula neritina, a colonial animal packing powerful symbionts and potential medicines.</title>
        <authorList>
            <person name="Rayko M."/>
        </authorList>
    </citation>
    <scope>NUCLEOTIDE SEQUENCE [LARGE SCALE GENOMIC DNA]</scope>
    <source>
        <strain evidence="4">Kwan_BN1</strain>
    </source>
</reference>
<dbReference type="GO" id="GO:0005769">
    <property type="term" value="C:early endosome"/>
    <property type="evidence" value="ECO:0007669"/>
    <property type="project" value="TreeGrafter"/>
</dbReference>
<evidence type="ECO:0008006" key="6">
    <source>
        <dbReference type="Google" id="ProtNLM"/>
    </source>
</evidence>
<evidence type="ECO:0000259" key="2">
    <source>
        <dbReference type="PROSITE" id="PS50275"/>
    </source>
</evidence>